<dbReference type="RefSeq" id="WP_022530945.1">
    <property type="nucleotide sequence ID" value="NZ_KI271614.1"/>
</dbReference>
<keyword evidence="2" id="KW-1185">Reference proteome</keyword>
<sequence length="54" mass="6266">MMNFPGFDDVKMWFDFGWWDKSLVKLAVEQKKITADQYKTITSEDYSAVATPGK</sequence>
<protein>
    <recommendedName>
        <fullName evidence="3">XkdX</fullName>
    </recommendedName>
</protein>
<dbReference type="OrthoDB" id="2313962at2"/>
<dbReference type="InterPro" id="IPR010022">
    <property type="entry name" value="XkdX"/>
</dbReference>
<evidence type="ECO:0000313" key="2">
    <source>
        <dbReference type="Proteomes" id="UP000030647"/>
    </source>
</evidence>
<dbReference type="HOGENOM" id="CLU_195756_1_0_9"/>
<dbReference type="STRING" id="1231336.L248_2191"/>
<proteinExistence type="predicted"/>
<evidence type="ECO:0008006" key="3">
    <source>
        <dbReference type="Google" id="ProtNLM"/>
    </source>
</evidence>
<dbReference type="Pfam" id="PF09693">
    <property type="entry name" value="Phage_XkdX"/>
    <property type="match status" value="1"/>
</dbReference>
<reference evidence="2" key="1">
    <citation type="journal article" date="2013" name="Genome Announc.">
        <title>Whole-Genome Sequencing of Lactobacillus shenzhenensis Strain LY-73T.</title>
        <authorList>
            <person name="Lin Z."/>
            <person name="Liu Z."/>
            <person name="Yang R."/>
            <person name="Zou Y."/>
            <person name="Wan D."/>
            <person name="Chen J."/>
            <person name="Guo M."/>
            <person name="Zhao J."/>
            <person name="Fang C."/>
            <person name="Yang R."/>
            <person name="Liu F."/>
        </authorList>
    </citation>
    <scope>NUCLEOTIDE SEQUENCE [LARGE SCALE GENOMIC DNA]</scope>
    <source>
        <strain evidence="2">LY-73</strain>
    </source>
</reference>
<gene>
    <name evidence="1" type="ORF">L248_2191</name>
</gene>
<name>U4THX7_9LACO</name>
<dbReference type="EMBL" id="KI271614">
    <property type="protein sequence ID" value="ERL63774.1"/>
    <property type="molecule type" value="Genomic_DNA"/>
</dbReference>
<dbReference type="AlphaFoldDB" id="U4THX7"/>
<dbReference type="Proteomes" id="UP000030647">
    <property type="component" value="Unassembled WGS sequence"/>
</dbReference>
<organism evidence="1 2">
    <name type="scientific">Schleiferilactobacillus shenzhenensis LY-73</name>
    <dbReference type="NCBI Taxonomy" id="1231336"/>
    <lineage>
        <taxon>Bacteria</taxon>
        <taxon>Bacillati</taxon>
        <taxon>Bacillota</taxon>
        <taxon>Bacilli</taxon>
        <taxon>Lactobacillales</taxon>
        <taxon>Lactobacillaceae</taxon>
        <taxon>Schleiferilactobacillus</taxon>
    </lineage>
</organism>
<accession>U4THX7</accession>
<dbReference type="NCBIfam" id="TIGR01669">
    <property type="entry name" value="phage_XkdX"/>
    <property type="match status" value="1"/>
</dbReference>
<evidence type="ECO:0000313" key="1">
    <source>
        <dbReference type="EMBL" id="ERL63774.1"/>
    </source>
</evidence>